<proteinExistence type="predicted"/>
<dbReference type="SMART" id="SM00091">
    <property type="entry name" value="PAS"/>
    <property type="match status" value="1"/>
</dbReference>
<dbReference type="CDD" id="cd11391">
    <property type="entry name" value="bHLH_PAS"/>
    <property type="match status" value="1"/>
</dbReference>
<dbReference type="PROSITE" id="PS50112">
    <property type="entry name" value="PAS"/>
    <property type="match status" value="1"/>
</dbReference>
<evidence type="ECO:0000313" key="4">
    <source>
        <dbReference type="Proteomes" id="UP000728032"/>
    </source>
</evidence>
<dbReference type="SUPFAM" id="SSF55785">
    <property type="entry name" value="PYP-like sensor domain (PAS domain)"/>
    <property type="match status" value="1"/>
</dbReference>
<accession>A0A7R9LV16</accession>
<dbReference type="SMART" id="SM00353">
    <property type="entry name" value="HLH"/>
    <property type="match status" value="1"/>
</dbReference>
<feature type="domain" description="BHLH" evidence="2">
    <location>
        <begin position="29"/>
        <end position="82"/>
    </location>
</feature>
<dbReference type="EMBL" id="CAJPVJ010003153">
    <property type="protein sequence ID" value="CAG2167231.1"/>
    <property type="molecule type" value="Genomic_DNA"/>
</dbReference>
<dbReference type="AlphaFoldDB" id="A0A7R9LV16"/>
<dbReference type="Pfam" id="PF00010">
    <property type="entry name" value="HLH"/>
    <property type="match status" value="1"/>
</dbReference>
<dbReference type="PROSITE" id="PS50888">
    <property type="entry name" value="BHLH"/>
    <property type="match status" value="1"/>
</dbReference>
<keyword evidence="4" id="KW-1185">Reference proteome</keyword>
<organism evidence="3">
    <name type="scientific">Oppiella nova</name>
    <dbReference type="NCBI Taxonomy" id="334625"/>
    <lineage>
        <taxon>Eukaryota</taxon>
        <taxon>Metazoa</taxon>
        <taxon>Ecdysozoa</taxon>
        <taxon>Arthropoda</taxon>
        <taxon>Chelicerata</taxon>
        <taxon>Arachnida</taxon>
        <taxon>Acari</taxon>
        <taxon>Acariformes</taxon>
        <taxon>Sarcoptiformes</taxon>
        <taxon>Oribatida</taxon>
        <taxon>Brachypylina</taxon>
        <taxon>Oppioidea</taxon>
        <taxon>Oppiidae</taxon>
        <taxon>Oppiella</taxon>
    </lineage>
</organism>
<dbReference type="Pfam" id="PF00989">
    <property type="entry name" value="PAS"/>
    <property type="match status" value="1"/>
</dbReference>
<dbReference type="Gene3D" id="4.10.280.10">
    <property type="entry name" value="Helix-loop-helix DNA-binding domain"/>
    <property type="match status" value="1"/>
</dbReference>
<evidence type="ECO:0000259" key="2">
    <source>
        <dbReference type="PROSITE" id="PS50888"/>
    </source>
</evidence>
<gene>
    <name evidence="3" type="ORF">ONB1V03_LOCUS6743</name>
</gene>
<dbReference type="Gene3D" id="3.30.450.20">
    <property type="entry name" value="PAS domain"/>
    <property type="match status" value="1"/>
</dbReference>
<dbReference type="NCBIfam" id="TIGR00229">
    <property type="entry name" value="sensory_box"/>
    <property type="match status" value="1"/>
</dbReference>
<dbReference type="SUPFAM" id="SSF47459">
    <property type="entry name" value="HLH, helix-loop-helix DNA-binding domain"/>
    <property type="match status" value="1"/>
</dbReference>
<sequence>MMMAFATGDDTHSSDHCMDQMKDMSQNRDIRNMRNMAEKQRRDKLNGYINDLANTVPLVTMSAKRLDKTSVLRLSAAYLRLNKTALSLKKRKSKKSCHHSSATTSDHQLWRPNKFRFNHLRALIESVEGFIVVTTGLGKIIYVSHSVENFLGHQNIEMIGYSLTSFLHPNDVDLVQTQIQTAHQQVSKGSQTSDKISFQCRLREKNQPRSEVITYQMVQVS</sequence>
<dbReference type="InterPro" id="IPR035965">
    <property type="entry name" value="PAS-like_dom_sf"/>
</dbReference>
<feature type="domain" description="PAS" evidence="1">
    <location>
        <begin position="116"/>
        <end position="186"/>
    </location>
</feature>
<dbReference type="Proteomes" id="UP000728032">
    <property type="component" value="Unassembled WGS sequence"/>
</dbReference>
<dbReference type="InterPro" id="IPR011598">
    <property type="entry name" value="bHLH_dom"/>
</dbReference>
<protein>
    <submittedName>
        <fullName evidence="3">Uncharacterized protein</fullName>
    </submittedName>
</protein>
<dbReference type="InterPro" id="IPR013767">
    <property type="entry name" value="PAS_fold"/>
</dbReference>
<dbReference type="PANTHER" id="PTHR23042">
    <property type="entry name" value="CIRCADIAN PROTEIN CLOCK/ARNT/BMAL/PAS"/>
    <property type="match status" value="1"/>
</dbReference>
<name>A0A7R9LV16_9ACAR</name>
<dbReference type="CDD" id="cd00130">
    <property type="entry name" value="PAS"/>
    <property type="match status" value="1"/>
</dbReference>
<evidence type="ECO:0000313" key="3">
    <source>
        <dbReference type="EMBL" id="CAD7648414.1"/>
    </source>
</evidence>
<dbReference type="GO" id="GO:0045944">
    <property type="term" value="P:positive regulation of transcription by RNA polymerase II"/>
    <property type="evidence" value="ECO:0007669"/>
    <property type="project" value="UniProtKB-ARBA"/>
</dbReference>
<feature type="non-terminal residue" evidence="3">
    <location>
        <position position="1"/>
    </location>
</feature>
<reference evidence="3" key="1">
    <citation type="submission" date="2020-11" db="EMBL/GenBank/DDBJ databases">
        <authorList>
            <person name="Tran Van P."/>
        </authorList>
    </citation>
    <scope>NUCLEOTIDE SEQUENCE</scope>
</reference>
<dbReference type="EMBL" id="OC917978">
    <property type="protein sequence ID" value="CAD7648414.1"/>
    <property type="molecule type" value="Genomic_DNA"/>
</dbReference>
<dbReference type="OrthoDB" id="7788762at2759"/>
<evidence type="ECO:0000259" key="1">
    <source>
        <dbReference type="PROSITE" id="PS50112"/>
    </source>
</evidence>
<dbReference type="GO" id="GO:0046983">
    <property type="term" value="F:protein dimerization activity"/>
    <property type="evidence" value="ECO:0007669"/>
    <property type="project" value="InterPro"/>
</dbReference>
<dbReference type="InterPro" id="IPR050933">
    <property type="entry name" value="Circadian_TF"/>
</dbReference>
<dbReference type="InterPro" id="IPR000014">
    <property type="entry name" value="PAS"/>
</dbReference>
<dbReference type="InterPro" id="IPR036638">
    <property type="entry name" value="HLH_DNA-bd_sf"/>
</dbReference>